<protein>
    <recommendedName>
        <fullName evidence="6">TRAF-type domain-containing protein</fullName>
    </recommendedName>
</protein>
<keyword evidence="5" id="KW-0175">Coiled coil</keyword>
<dbReference type="Proteomes" id="UP000785679">
    <property type="component" value="Unassembled WGS sequence"/>
</dbReference>
<keyword evidence="8" id="KW-1185">Reference proteome</keyword>
<dbReference type="InterPro" id="IPR013083">
    <property type="entry name" value="Znf_RING/FYVE/PHD"/>
</dbReference>
<feature type="coiled-coil region" evidence="5">
    <location>
        <begin position="138"/>
        <end position="172"/>
    </location>
</feature>
<evidence type="ECO:0000256" key="1">
    <source>
        <dbReference type="ARBA" id="ARBA00022723"/>
    </source>
</evidence>
<feature type="domain" description="TRAF-type" evidence="6">
    <location>
        <begin position="81"/>
        <end position="124"/>
    </location>
</feature>
<reference evidence="7" key="1">
    <citation type="submission" date="2019-06" db="EMBL/GenBank/DDBJ databases">
        <authorList>
            <person name="Zheng W."/>
        </authorList>
    </citation>
    <scope>NUCLEOTIDE SEQUENCE</scope>
    <source>
        <strain evidence="7">QDHG01</strain>
    </source>
</reference>
<dbReference type="SUPFAM" id="SSF57850">
    <property type="entry name" value="RING/U-box"/>
    <property type="match status" value="1"/>
</dbReference>
<keyword evidence="1 4" id="KW-0479">Metal-binding</keyword>
<evidence type="ECO:0000313" key="8">
    <source>
        <dbReference type="Proteomes" id="UP000785679"/>
    </source>
</evidence>
<comment type="caution">
    <text evidence="7">The sequence shown here is derived from an EMBL/GenBank/DDBJ whole genome shotgun (WGS) entry which is preliminary data.</text>
</comment>
<name>A0A8J8T579_HALGN</name>
<evidence type="ECO:0000256" key="5">
    <source>
        <dbReference type="SAM" id="Coils"/>
    </source>
</evidence>
<feature type="zinc finger region" description="TRAF-type" evidence="4">
    <location>
        <begin position="81"/>
        <end position="124"/>
    </location>
</feature>
<dbReference type="OrthoDB" id="5989761at2759"/>
<sequence>MGLAYEPRSCQECGKLFCESDLVKWLKENRSCPNCRSTKNQYRLTTRAEQNILLRLTVKGCPLKCQKTFKGDECVEQMAKHLEQYCSEADIKCPNHCGKGFKRREAMAHMGVCERVVIECEYCRVKYDRNQSHVESCVPRLKRDKEEAVRRAEIAEGEVKRLRRELEIVIQQKQWSMHPQQQQLEKKQPIFARDLIPNQELNDKGFCWRWYNSIEDKKYYRVVTIETFTIPRNKPHWKPMVDFIKPSCLIRELQNVRFMAKKLSCTTGDYQTLCIEKDHLGAGQSEGERVTPAMFGWVEDTGEDCGKYKFAVAIINSGECELLVFVLE</sequence>
<dbReference type="Gene3D" id="3.30.40.10">
    <property type="entry name" value="Zinc/RING finger domain, C3HC4 (zinc finger)"/>
    <property type="match status" value="2"/>
</dbReference>
<evidence type="ECO:0000256" key="4">
    <source>
        <dbReference type="PROSITE-ProRule" id="PRU00207"/>
    </source>
</evidence>
<dbReference type="InterPro" id="IPR001293">
    <property type="entry name" value="Znf_TRAF"/>
</dbReference>
<organism evidence="7 8">
    <name type="scientific">Halteria grandinella</name>
    <dbReference type="NCBI Taxonomy" id="5974"/>
    <lineage>
        <taxon>Eukaryota</taxon>
        <taxon>Sar</taxon>
        <taxon>Alveolata</taxon>
        <taxon>Ciliophora</taxon>
        <taxon>Intramacronucleata</taxon>
        <taxon>Spirotrichea</taxon>
        <taxon>Stichotrichia</taxon>
        <taxon>Sporadotrichida</taxon>
        <taxon>Halteriidae</taxon>
        <taxon>Halteria</taxon>
    </lineage>
</organism>
<gene>
    <name evidence="7" type="ORF">FGO68_gene9217</name>
</gene>
<accession>A0A8J8T579</accession>
<evidence type="ECO:0000256" key="2">
    <source>
        <dbReference type="ARBA" id="ARBA00022771"/>
    </source>
</evidence>
<dbReference type="GO" id="GO:0008270">
    <property type="term" value="F:zinc ion binding"/>
    <property type="evidence" value="ECO:0007669"/>
    <property type="project" value="UniProtKB-KW"/>
</dbReference>
<dbReference type="EMBL" id="RRYP01004611">
    <property type="protein sequence ID" value="TNV82729.1"/>
    <property type="molecule type" value="Genomic_DNA"/>
</dbReference>
<keyword evidence="2 4" id="KW-0863">Zinc-finger</keyword>
<proteinExistence type="predicted"/>
<dbReference type="PROSITE" id="PS50145">
    <property type="entry name" value="ZF_TRAF"/>
    <property type="match status" value="1"/>
</dbReference>
<evidence type="ECO:0000313" key="7">
    <source>
        <dbReference type="EMBL" id="TNV82729.1"/>
    </source>
</evidence>
<dbReference type="AlphaFoldDB" id="A0A8J8T579"/>
<evidence type="ECO:0000259" key="6">
    <source>
        <dbReference type="PROSITE" id="PS50145"/>
    </source>
</evidence>
<evidence type="ECO:0000256" key="3">
    <source>
        <dbReference type="ARBA" id="ARBA00022833"/>
    </source>
</evidence>
<keyword evidence="3 4" id="KW-0862">Zinc</keyword>